<evidence type="ECO:0000256" key="1">
    <source>
        <dbReference type="SAM" id="Phobius"/>
    </source>
</evidence>
<dbReference type="RefSeq" id="WP_420243191.1">
    <property type="nucleotide sequence ID" value="NZ_BOPV01000001.1"/>
</dbReference>
<dbReference type="EMBL" id="BOPV01000001">
    <property type="protein sequence ID" value="GIL40082.1"/>
    <property type="molecule type" value="Genomic_DNA"/>
</dbReference>
<evidence type="ECO:0000313" key="2">
    <source>
        <dbReference type="EMBL" id="GIL40082.1"/>
    </source>
</evidence>
<keyword evidence="1" id="KW-0812">Transmembrane</keyword>
<keyword evidence="1" id="KW-1133">Transmembrane helix</keyword>
<dbReference type="AlphaFoldDB" id="A0A8S8XDK8"/>
<organism evidence="2 3">
    <name type="scientific">Roseiterribacter gracilis</name>
    <dbReference type="NCBI Taxonomy" id="2812848"/>
    <lineage>
        <taxon>Bacteria</taxon>
        <taxon>Pseudomonadati</taxon>
        <taxon>Pseudomonadota</taxon>
        <taxon>Alphaproteobacteria</taxon>
        <taxon>Rhodospirillales</taxon>
        <taxon>Roseiterribacteraceae</taxon>
        <taxon>Roseiterribacter</taxon>
    </lineage>
</organism>
<reference evidence="2" key="1">
    <citation type="submission" date="2021-02" db="EMBL/GenBank/DDBJ databases">
        <title>Genome sequence of Rhodospirillales sp. strain TMPK1 isolated from soil.</title>
        <authorList>
            <person name="Nakai R."/>
            <person name="Kusada H."/>
            <person name="Tamaki H."/>
        </authorList>
    </citation>
    <scope>NUCLEOTIDE SEQUENCE</scope>
    <source>
        <strain evidence="2">TMPK1</strain>
    </source>
</reference>
<evidence type="ECO:0000313" key="3">
    <source>
        <dbReference type="Proteomes" id="UP000681075"/>
    </source>
</evidence>
<keyword evidence="3" id="KW-1185">Reference proteome</keyword>
<proteinExistence type="predicted"/>
<comment type="caution">
    <text evidence="2">The sequence shown here is derived from an EMBL/GenBank/DDBJ whole genome shotgun (WGS) entry which is preliminary data.</text>
</comment>
<name>A0A8S8XDK8_9PROT</name>
<accession>A0A8S8XDK8</accession>
<feature type="transmembrane region" description="Helical" evidence="1">
    <location>
        <begin position="29"/>
        <end position="46"/>
    </location>
</feature>
<dbReference type="Proteomes" id="UP000681075">
    <property type="component" value="Unassembled WGS sequence"/>
</dbReference>
<keyword evidence="1" id="KW-0472">Membrane</keyword>
<sequence length="63" mass="7063">MRVVLNRIFLAVTLLVALAAHYEYGMAWKEATIVGAGVALVYYIAWEVRRIRQNTQPESPADG</sequence>
<gene>
    <name evidence="2" type="ORF">TMPK1_23190</name>
</gene>
<protein>
    <submittedName>
        <fullName evidence="2">Uncharacterized protein</fullName>
    </submittedName>
</protein>